<dbReference type="InterPro" id="IPR011333">
    <property type="entry name" value="SKP1/BTB/POZ_sf"/>
</dbReference>
<dbReference type="SUPFAM" id="SSF54695">
    <property type="entry name" value="POZ domain"/>
    <property type="match status" value="1"/>
</dbReference>
<evidence type="ECO:0000313" key="3">
    <source>
        <dbReference type="EMBL" id="CAE7220935.1"/>
    </source>
</evidence>
<gene>
    <name evidence="3" type="primary">GLIPR2</name>
    <name evidence="3" type="ORF">SNAT2548_LOCUS8103</name>
</gene>
<feature type="region of interest" description="Disordered" evidence="1">
    <location>
        <begin position="829"/>
        <end position="863"/>
    </location>
</feature>
<feature type="region of interest" description="Disordered" evidence="1">
    <location>
        <begin position="791"/>
        <end position="811"/>
    </location>
</feature>
<accession>A0A812K0B7</accession>
<feature type="region of interest" description="Disordered" evidence="1">
    <location>
        <begin position="1006"/>
        <end position="1042"/>
    </location>
</feature>
<feature type="compositionally biased region" description="Low complexity" evidence="1">
    <location>
        <begin position="409"/>
        <end position="420"/>
    </location>
</feature>
<name>A0A812K0B7_9DINO</name>
<sequence length="1042" mass="111985">MKQGSTGHHQAFGAEKVKHCRGCNFPLDETLIHIGSCEGSCDIVLVGVGITPEMCAVRCLKGNEVTVEALPSEDGSSVRVLLNGKFLRPEKPQTMHHGDCLILGYSHAFRLVEPSPERIKLAGTAESLQVARSTIPKLDVASAFEEAVEVEGKQLEDSGGLVSAFSFISNLSKRASDTAVRGFLSALHHVHPLVEEANVITREVFGNADLHLEIQTLTDVLDFNNDSPEIVICCLEKPSPLARFQQTVNTVQQCLKNPTAPTSSQDLADKRWMLGCAKHPLAHAMGLDEHMTIRGHGHLLSIWSLEEFLQRLSEIRDLYQEACETGEGFEGTRQSLAAHPFQNPWHQSTFTHMKVLAEEAASIRTSPLLRWLLRSPPKAPIQQAPPPGASIGAIAQANPALDLKRRPSVAESSPSACSSSHLFPVGGGDKDKQSPTPRTGFFEVDNSPLPSMTSYLKGLLTDPSSADLQLAVTEPCEGQEPTIVPAHSIILTRLPFFRRLIADHRAIGKSPIIVPHALSVIILRQLLVYAYTDSVKEATATLSPNMLRQLQKAASNCGMPDLCKACCQKLSESEAPKPAVVSQGGQVVKRRISSTSQTQAVQARPSQSSDRGLPVLLSKKSSLSESSAGGSTRLKNTVGADKPDKSIRASDARLDAVDRGSSSNTPLCLESGSSLGVPMEGRESENSRAKVRLSSGSLRAFADEMSELRRILLAQPKAEGLGDVPKRATELLEDLQMSMMETIRNEFKGLKEAQEEKQGPETSLSTLAVGITSQIHNLRDDLLSILHANPSQASACSSTRNSCSPPPRMVAMSREESPVPLLRVATQAPATGFSTEPVARATTASPTPEGRLSPAPPLSQSLPCSISGSMPGSVMPATPHLRSDLRMSKPLQRLVVHASTGQLPVAGRSPSPPAMYSPYVVPSYQKPVARAPARPQARSMSPLPRASYLPMAPRNRQTGWLQHSMPVGAPVSVRFSPSPRQAHIMSATTIHGAGPFQPLQEPVAVDTRKAPTPPSNTAVVPSRVESMTKPHAHAESVESLSV</sequence>
<feature type="region of interest" description="Disordered" evidence="1">
    <location>
        <begin position="403"/>
        <end position="444"/>
    </location>
</feature>
<dbReference type="SUPFAM" id="SSF49879">
    <property type="entry name" value="SMAD/FHA domain"/>
    <property type="match status" value="1"/>
</dbReference>
<comment type="caution">
    <text evidence="3">The sequence shown here is derived from an EMBL/GenBank/DDBJ whole genome shotgun (WGS) entry which is preliminary data.</text>
</comment>
<feature type="domain" description="BTB" evidence="2">
    <location>
        <begin position="466"/>
        <end position="539"/>
    </location>
</feature>
<feature type="compositionally biased region" description="Polar residues" evidence="1">
    <location>
        <begin position="593"/>
        <end position="610"/>
    </location>
</feature>
<feature type="compositionally biased region" description="Basic and acidic residues" evidence="1">
    <location>
        <begin position="641"/>
        <end position="658"/>
    </location>
</feature>
<dbReference type="PROSITE" id="PS50097">
    <property type="entry name" value="BTB"/>
    <property type="match status" value="1"/>
</dbReference>
<feature type="region of interest" description="Disordered" evidence="1">
    <location>
        <begin position="591"/>
        <end position="686"/>
    </location>
</feature>
<dbReference type="OrthoDB" id="433310at2759"/>
<feature type="compositionally biased region" description="Polar residues" evidence="1">
    <location>
        <begin position="660"/>
        <end position="674"/>
    </location>
</feature>
<keyword evidence="4" id="KW-1185">Reference proteome</keyword>
<dbReference type="Proteomes" id="UP000604046">
    <property type="component" value="Unassembled WGS sequence"/>
</dbReference>
<feature type="compositionally biased region" description="Polar residues" evidence="1">
    <location>
        <begin position="791"/>
        <end position="803"/>
    </location>
</feature>
<feature type="compositionally biased region" description="Basic and acidic residues" evidence="1">
    <location>
        <begin position="1026"/>
        <end position="1036"/>
    </location>
</feature>
<dbReference type="InterPro" id="IPR008984">
    <property type="entry name" value="SMAD_FHA_dom_sf"/>
</dbReference>
<reference evidence="3" key="1">
    <citation type="submission" date="2021-02" db="EMBL/GenBank/DDBJ databases">
        <authorList>
            <person name="Dougan E. K."/>
            <person name="Rhodes N."/>
            <person name="Thang M."/>
            <person name="Chan C."/>
        </authorList>
    </citation>
    <scope>NUCLEOTIDE SEQUENCE</scope>
</reference>
<evidence type="ECO:0000313" key="4">
    <source>
        <dbReference type="Proteomes" id="UP000604046"/>
    </source>
</evidence>
<dbReference type="Gene3D" id="2.60.200.20">
    <property type="match status" value="1"/>
</dbReference>
<dbReference type="Gene3D" id="3.30.710.10">
    <property type="entry name" value="Potassium Channel Kv1.1, Chain A"/>
    <property type="match status" value="1"/>
</dbReference>
<evidence type="ECO:0000256" key="1">
    <source>
        <dbReference type="SAM" id="MobiDB-lite"/>
    </source>
</evidence>
<dbReference type="EMBL" id="CAJNDS010000589">
    <property type="protein sequence ID" value="CAE7220935.1"/>
    <property type="molecule type" value="Genomic_DNA"/>
</dbReference>
<protein>
    <submittedName>
        <fullName evidence="3">GLIPR2 protein</fullName>
    </submittedName>
</protein>
<dbReference type="AlphaFoldDB" id="A0A812K0B7"/>
<organism evidence="3 4">
    <name type="scientific">Symbiodinium natans</name>
    <dbReference type="NCBI Taxonomy" id="878477"/>
    <lineage>
        <taxon>Eukaryota</taxon>
        <taxon>Sar</taxon>
        <taxon>Alveolata</taxon>
        <taxon>Dinophyceae</taxon>
        <taxon>Suessiales</taxon>
        <taxon>Symbiodiniaceae</taxon>
        <taxon>Symbiodinium</taxon>
    </lineage>
</organism>
<evidence type="ECO:0000259" key="2">
    <source>
        <dbReference type="PROSITE" id="PS50097"/>
    </source>
</evidence>
<feature type="compositionally biased region" description="Low complexity" evidence="1">
    <location>
        <begin position="616"/>
        <end position="627"/>
    </location>
</feature>
<dbReference type="InterPro" id="IPR000210">
    <property type="entry name" value="BTB/POZ_dom"/>
</dbReference>
<proteinExistence type="predicted"/>